<feature type="region of interest" description="Disordered" evidence="1">
    <location>
        <begin position="304"/>
        <end position="341"/>
    </location>
</feature>
<evidence type="ECO:0000256" key="1">
    <source>
        <dbReference type="SAM" id="MobiDB-lite"/>
    </source>
</evidence>
<name>A0ABN9QZ44_9DINO</name>
<reference evidence="2" key="1">
    <citation type="submission" date="2023-10" db="EMBL/GenBank/DDBJ databases">
        <authorList>
            <person name="Chen Y."/>
            <person name="Shah S."/>
            <person name="Dougan E. K."/>
            <person name="Thang M."/>
            <person name="Chan C."/>
        </authorList>
    </citation>
    <scope>NUCLEOTIDE SEQUENCE [LARGE SCALE GENOMIC DNA]</scope>
</reference>
<evidence type="ECO:0000313" key="2">
    <source>
        <dbReference type="EMBL" id="CAK0809619.1"/>
    </source>
</evidence>
<comment type="caution">
    <text evidence="2">The sequence shown here is derived from an EMBL/GenBank/DDBJ whole genome shotgun (WGS) entry which is preliminary data.</text>
</comment>
<organism evidence="2 3">
    <name type="scientific">Prorocentrum cordatum</name>
    <dbReference type="NCBI Taxonomy" id="2364126"/>
    <lineage>
        <taxon>Eukaryota</taxon>
        <taxon>Sar</taxon>
        <taxon>Alveolata</taxon>
        <taxon>Dinophyceae</taxon>
        <taxon>Prorocentrales</taxon>
        <taxon>Prorocentraceae</taxon>
        <taxon>Prorocentrum</taxon>
    </lineage>
</organism>
<feature type="compositionally biased region" description="Basic and acidic residues" evidence="1">
    <location>
        <begin position="307"/>
        <end position="333"/>
    </location>
</feature>
<protein>
    <submittedName>
        <fullName evidence="2">Uncharacterized protein</fullName>
    </submittedName>
</protein>
<proteinExistence type="predicted"/>
<dbReference type="Proteomes" id="UP001189429">
    <property type="component" value="Unassembled WGS sequence"/>
</dbReference>
<keyword evidence="3" id="KW-1185">Reference proteome</keyword>
<sequence>MSPRYRMPAPLLSPLDGAPVGHCQLLGGLEKEWKCIWVKIIFHSALDRREDIRGCTQEFDLELELGPPRAPAGALRPSLGEFEKWAAIGADGRHRAGRALEAALLGVYLAPAIDWARPSGSRLGARQVVDDCTVAAVWCDPLAVLGRAGHFLPPELDCPDALAPVYWRARGGSRAEAQLFAARVSRGPRTHERFFAARFSGFSAAPRSGMVQRMWRVRMETDPGAYGDPASKKKRLARQEAFLAGRKARHDAAVGLFEREMDALSEEREARTQQALERMRKSVEEADAKVCELLYEMEVDTEQLGAKTEDIGRQRDSERPERHRGLAQGEHRRLYCGARRR</sequence>
<gene>
    <name evidence="2" type="ORF">PCOR1329_LOCUS14830</name>
</gene>
<evidence type="ECO:0000313" key="3">
    <source>
        <dbReference type="Proteomes" id="UP001189429"/>
    </source>
</evidence>
<dbReference type="EMBL" id="CAUYUJ010004447">
    <property type="protein sequence ID" value="CAK0809619.1"/>
    <property type="molecule type" value="Genomic_DNA"/>
</dbReference>
<accession>A0ABN9QZ44</accession>